<dbReference type="Pfam" id="PF07238">
    <property type="entry name" value="PilZ"/>
    <property type="match status" value="1"/>
</dbReference>
<evidence type="ECO:0000313" key="3">
    <source>
        <dbReference type="Proteomes" id="UP000539372"/>
    </source>
</evidence>
<accession>A0A7Y0E0Z9</accession>
<dbReference type="EMBL" id="JABBNT010000003">
    <property type="protein sequence ID" value="NMM45252.1"/>
    <property type="molecule type" value="Genomic_DNA"/>
</dbReference>
<comment type="caution">
    <text evidence="2">The sequence shown here is derived from an EMBL/GenBank/DDBJ whole genome shotgun (WGS) entry which is preliminary data.</text>
</comment>
<dbReference type="Proteomes" id="UP000539372">
    <property type="component" value="Unassembled WGS sequence"/>
</dbReference>
<keyword evidence="3" id="KW-1185">Reference proteome</keyword>
<protein>
    <submittedName>
        <fullName evidence="2">PilZ domain-containing protein</fullName>
    </submittedName>
</protein>
<feature type="domain" description="PilZ" evidence="1">
    <location>
        <begin position="7"/>
        <end position="84"/>
    </location>
</feature>
<evidence type="ECO:0000313" key="2">
    <source>
        <dbReference type="EMBL" id="NMM45252.1"/>
    </source>
</evidence>
<proteinExistence type="predicted"/>
<dbReference type="GO" id="GO:0035438">
    <property type="term" value="F:cyclic-di-GMP binding"/>
    <property type="evidence" value="ECO:0007669"/>
    <property type="project" value="InterPro"/>
</dbReference>
<dbReference type="SUPFAM" id="SSF141371">
    <property type="entry name" value="PilZ domain-like"/>
    <property type="match status" value="1"/>
</dbReference>
<dbReference type="Gene3D" id="2.40.10.220">
    <property type="entry name" value="predicted glycosyltransferase like domains"/>
    <property type="match status" value="1"/>
</dbReference>
<dbReference type="InterPro" id="IPR009875">
    <property type="entry name" value="PilZ_domain"/>
</dbReference>
<sequence>MRFTEARSEPRYPFKAGFIEIDDRPLPLEDLSASGLGFRSENVDALSKGQTIDGFLVLQDTEEQYEMPVKLTVRRIEDDRVGCSMACVFPQHVETVTEFVTKLSRQNA</sequence>
<reference evidence="2 3" key="1">
    <citation type="submission" date="2020-04" db="EMBL/GenBank/DDBJ databases">
        <title>Rhodospirillaceae bacterium KN72 isolated from deep sea.</title>
        <authorList>
            <person name="Zhang D.-C."/>
        </authorList>
    </citation>
    <scope>NUCLEOTIDE SEQUENCE [LARGE SCALE GENOMIC DNA]</scope>
    <source>
        <strain evidence="2 3">KN72</strain>
    </source>
</reference>
<dbReference type="AlphaFoldDB" id="A0A7Y0E0Z9"/>
<dbReference type="RefSeq" id="WP_169625604.1">
    <property type="nucleotide sequence ID" value="NZ_JABBNT010000003.1"/>
</dbReference>
<gene>
    <name evidence="2" type="ORF">HH303_12235</name>
</gene>
<evidence type="ECO:0000259" key="1">
    <source>
        <dbReference type="Pfam" id="PF07238"/>
    </source>
</evidence>
<organism evidence="2 3">
    <name type="scientific">Pacificispira spongiicola</name>
    <dbReference type="NCBI Taxonomy" id="2729598"/>
    <lineage>
        <taxon>Bacteria</taxon>
        <taxon>Pseudomonadati</taxon>
        <taxon>Pseudomonadota</taxon>
        <taxon>Alphaproteobacteria</taxon>
        <taxon>Rhodospirillales</taxon>
        <taxon>Rhodospirillaceae</taxon>
        <taxon>Pacificispira</taxon>
    </lineage>
</organism>
<name>A0A7Y0E0Z9_9PROT</name>